<feature type="transmembrane region" description="Helical" evidence="1">
    <location>
        <begin position="228"/>
        <end position="248"/>
    </location>
</feature>
<reference evidence="2" key="1">
    <citation type="submission" date="2022-11" db="EMBL/GenBank/DDBJ databases">
        <title>Pseudomonas triclosanedens sp. nov., a triclosan degrader isolated from activated sludge.</title>
        <authorList>
            <person name="Yin Y."/>
            <person name="Lu Z."/>
        </authorList>
    </citation>
    <scope>NUCLEOTIDE SEQUENCE</scope>
    <source>
        <strain evidence="2">ZM23</strain>
    </source>
</reference>
<organism evidence="2 3">
    <name type="scientific">Pseudomonas triclosanedens</name>
    <dbReference type="NCBI Taxonomy" id="2961893"/>
    <lineage>
        <taxon>Bacteria</taxon>
        <taxon>Pseudomonadati</taxon>
        <taxon>Pseudomonadota</taxon>
        <taxon>Gammaproteobacteria</taxon>
        <taxon>Pseudomonadales</taxon>
        <taxon>Pseudomonadaceae</taxon>
        <taxon>Pseudomonas</taxon>
    </lineage>
</organism>
<evidence type="ECO:0000313" key="2">
    <source>
        <dbReference type="EMBL" id="WAI49603.1"/>
    </source>
</evidence>
<feature type="transmembrane region" description="Helical" evidence="1">
    <location>
        <begin position="295"/>
        <end position="314"/>
    </location>
</feature>
<dbReference type="RefSeq" id="WP_254469616.1">
    <property type="nucleotide sequence ID" value="NZ_CP113432.1"/>
</dbReference>
<evidence type="ECO:0000256" key="1">
    <source>
        <dbReference type="SAM" id="Phobius"/>
    </source>
</evidence>
<dbReference type="Proteomes" id="UP001163624">
    <property type="component" value="Chromosome"/>
</dbReference>
<keyword evidence="3" id="KW-1185">Reference proteome</keyword>
<name>A0ABY6ZXR4_9PSED</name>
<accession>A0ABY6ZXR4</accession>
<feature type="transmembrane region" description="Helical" evidence="1">
    <location>
        <begin position="31"/>
        <end position="53"/>
    </location>
</feature>
<sequence>MTTDNPFATPLAELAPPADSALPGNRQPLQFVGAMMLASALLLLGTVGSQWLMDLGGFRDRLEQFLPMMLANWAGGLILHAAAVLLLAHHLRERYDVARFQPIGVLLAGFVVLYLVFTVIASTALSYLSLPFHEWAFANARVSWVLLYGQFESLLNLALGCLLPLWLVLRLSRGRSRRLAGELNLGLPAWQIALGLALVVVALLYRLFAALSYTTLPLGFGAGWQSMLLLSGCVLPFGIVMAAVISRLPARLPRFSAGRVLGAALMLLVIWGAAGLLLSVVVAIAAYAAASTRNLPFYLLPPALLLLACLWPLARWCTGRFFAERLAQSSPR</sequence>
<feature type="transmembrane region" description="Helical" evidence="1">
    <location>
        <begin position="260"/>
        <end position="289"/>
    </location>
</feature>
<feature type="transmembrane region" description="Helical" evidence="1">
    <location>
        <begin position="73"/>
        <end position="91"/>
    </location>
</feature>
<feature type="transmembrane region" description="Helical" evidence="1">
    <location>
        <begin position="103"/>
        <end position="127"/>
    </location>
</feature>
<dbReference type="EMBL" id="CP113432">
    <property type="protein sequence ID" value="WAI49603.1"/>
    <property type="molecule type" value="Genomic_DNA"/>
</dbReference>
<feature type="transmembrane region" description="Helical" evidence="1">
    <location>
        <begin position="147"/>
        <end position="169"/>
    </location>
</feature>
<evidence type="ECO:0000313" key="3">
    <source>
        <dbReference type="Proteomes" id="UP001163624"/>
    </source>
</evidence>
<proteinExistence type="predicted"/>
<protein>
    <submittedName>
        <fullName evidence="2">Uncharacterized protein</fullName>
    </submittedName>
</protein>
<keyword evidence="1" id="KW-0812">Transmembrane</keyword>
<gene>
    <name evidence="2" type="ORF">OU419_28425</name>
</gene>
<keyword evidence="1" id="KW-1133">Transmembrane helix</keyword>
<keyword evidence="1" id="KW-0472">Membrane</keyword>
<feature type="transmembrane region" description="Helical" evidence="1">
    <location>
        <begin position="189"/>
        <end position="208"/>
    </location>
</feature>